<dbReference type="Proteomes" id="UP000006431">
    <property type="component" value="Unassembled WGS sequence"/>
</dbReference>
<name>B6BGI4_SULGG</name>
<comment type="caution">
    <text evidence="1">The sequence shown here is derived from an EMBL/GenBank/DDBJ whole genome shotgun (WGS) entry which is preliminary data.</text>
</comment>
<protein>
    <submittedName>
        <fullName evidence="1">Uncharacterized protein</fullName>
    </submittedName>
</protein>
<dbReference type="PATRIC" id="fig|929558.9.peg.1835"/>
<proteinExistence type="predicted"/>
<dbReference type="AlphaFoldDB" id="B6BGI4"/>
<evidence type="ECO:0000313" key="2">
    <source>
        <dbReference type="Proteomes" id="UP000006431"/>
    </source>
</evidence>
<keyword evidence="2" id="KW-1185">Reference proteome</keyword>
<dbReference type="EMBL" id="AFRZ01000001">
    <property type="protein sequence ID" value="EHP29612.1"/>
    <property type="molecule type" value="Genomic_DNA"/>
</dbReference>
<accession>B6BGI4</accession>
<dbReference type="HOGENOM" id="CLU_2290240_0_0_7"/>
<evidence type="ECO:0000313" key="1">
    <source>
        <dbReference type="EMBL" id="EHP29612.1"/>
    </source>
</evidence>
<sequence>MRLRSLTTLALLFVISFSIIHEYVYAAYDDDHCSAIEYVSEFDSPQSHEDLCDIHFEYHQSILLSQNLVLPDVDFKATTNKIHKETYNFKIHTNLYKPPTS</sequence>
<dbReference type="RefSeq" id="WP_008335673.1">
    <property type="nucleotide sequence ID" value="NZ_AFRZ01000001.1"/>
</dbReference>
<dbReference type="STRING" id="929558.SMGD1_1088"/>
<dbReference type="OrthoDB" id="5373182at2"/>
<accession>H1FYI6</accession>
<reference evidence="1 2" key="1">
    <citation type="journal article" date="2012" name="Proc. Natl. Acad. Sci. U.S.A.">
        <title>Genome and physiology of a model Epsilonproteobacterium responsible for sulfide detoxification in marine oxygen depletion zones.</title>
        <authorList>
            <person name="Grote J."/>
            <person name="Schott T."/>
            <person name="Bruckner C.G."/>
            <person name="Glockner F.O."/>
            <person name="Jost G."/>
            <person name="Teeling H."/>
            <person name="Labrenz M."/>
            <person name="Jurgens K."/>
        </authorList>
    </citation>
    <scope>NUCLEOTIDE SEQUENCE [LARGE SCALE GENOMIC DNA]</scope>
    <source>
        <strain evidence="1 2">GD1</strain>
    </source>
</reference>
<gene>
    <name evidence="1" type="ORF">SMGD1_1088</name>
</gene>
<organism evidence="1 2">
    <name type="scientific">Sulfurimonas gotlandica (strain DSM 19862 / JCM 16533 / GD1)</name>
    <dbReference type="NCBI Taxonomy" id="929558"/>
    <lineage>
        <taxon>Bacteria</taxon>
        <taxon>Pseudomonadati</taxon>
        <taxon>Campylobacterota</taxon>
        <taxon>Epsilonproteobacteria</taxon>
        <taxon>Campylobacterales</taxon>
        <taxon>Sulfurimonadaceae</taxon>
        <taxon>Sulfurimonas</taxon>
    </lineage>
</organism>